<dbReference type="STRING" id="1300342.I596_2546"/>
<feature type="compositionally biased region" description="Pro residues" evidence="1">
    <location>
        <begin position="112"/>
        <end position="136"/>
    </location>
</feature>
<gene>
    <name evidence="2" type="ORF">I596_2546</name>
</gene>
<dbReference type="PATRIC" id="fig|1300342.3.peg.2482"/>
<evidence type="ECO:0000313" key="2">
    <source>
        <dbReference type="EMBL" id="ANB18549.1"/>
    </source>
</evidence>
<protein>
    <submittedName>
        <fullName evidence="2">Uncharacterized protein</fullName>
    </submittedName>
</protein>
<accession>A0A160DVI0</accession>
<dbReference type="Proteomes" id="UP000076830">
    <property type="component" value="Chromosome"/>
</dbReference>
<reference evidence="2 3" key="1">
    <citation type="submission" date="2016-04" db="EMBL/GenBank/DDBJ databases">
        <title>Complete genome sequence of Dokdonella koreensis DS-123T.</title>
        <authorList>
            <person name="Kim J.F."/>
            <person name="Lee H."/>
            <person name="Kwak M.-J."/>
        </authorList>
    </citation>
    <scope>NUCLEOTIDE SEQUENCE [LARGE SCALE GENOMIC DNA]</scope>
    <source>
        <strain evidence="2 3">DS-123</strain>
    </source>
</reference>
<dbReference type="AlphaFoldDB" id="A0A160DVI0"/>
<organism evidence="2 3">
    <name type="scientific">Dokdonella koreensis DS-123</name>
    <dbReference type="NCBI Taxonomy" id="1300342"/>
    <lineage>
        <taxon>Bacteria</taxon>
        <taxon>Pseudomonadati</taxon>
        <taxon>Pseudomonadota</taxon>
        <taxon>Gammaproteobacteria</taxon>
        <taxon>Lysobacterales</taxon>
        <taxon>Rhodanobacteraceae</taxon>
        <taxon>Dokdonella</taxon>
    </lineage>
</organism>
<proteinExistence type="predicted"/>
<dbReference type="KEGG" id="dko:I596_2546"/>
<sequence length="259" mass="27191">MVLAVALAAGSVSAQQSVDIKGEDLTSGAADARLAGIGREAAAASQRVVVTAPQYWHGAIAAKLRAGGGSRLTIVLRDGFYENVVLRVEAAPAEPPPRPETAPAVARTPLPAERPPPPAPAAAPPPVVAPPPPPTAPAAAVVPARPSIPTPAPAPVASAPEEPIRPPVFDRFAEPSDVAEERAFLEKAYNDNRRIRSRLKPSDLRTGDTVYVRNGAAVIVRRDGGSLDRFWLEGQLNLEQNGIVKEGGNKYQVTRSGFR</sequence>
<dbReference type="EMBL" id="CP015249">
    <property type="protein sequence ID" value="ANB18549.1"/>
    <property type="molecule type" value="Genomic_DNA"/>
</dbReference>
<keyword evidence="3" id="KW-1185">Reference proteome</keyword>
<feature type="region of interest" description="Disordered" evidence="1">
    <location>
        <begin position="91"/>
        <end position="146"/>
    </location>
</feature>
<feature type="compositionally biased region" description="Low complexity" evidence="1">
    <location>
        <begin position="101"/>
        <end position="111"/>
    </location>
</feature>
<name>A0A160DVI0_9GAMM</name>
<evidence type="ECO:0000256" key="1">
    <source>
        <dbReference type="SAM" id="MobiDB-lite"/>
    </source>
</evidence>
<evidence type="ECO:0000313" key="3">
    <source>
        <dbReference type="Proteomes" id="UP000076830"/>
    </source>
</evidence>